<evidence type="ECO:0000256" key="8">
    <source>
        <dbReference type="ARBA" id="ARBA00032554"/>
    </source>
</evidence>
<evidence type="ECO:0000256" key="9">
    <source>
        <dbReference type="HAMAP-Rule" id="MF_00061"/>
    </source>
</evidence>
<dbReference type="PIRSF" id="PIRSF010376">
    <property type="entry name" value="IspE"/>
    <property type="match status" value="1"/>
</dbReference>
<dbReference type="Gene3D" id="3.30.230.10">
    <property type="match status" value="1"/>
</dbReference>
<evidence type="ECO:0000313" key="13">
    <source>
        <dbReference type="Proteomes" id="UP001501126"/>
    </source>
</evidence>
<gene>
    <name evidence="9 12" type="primary">ispE</name>
    <name evidence="12" type="ORF">GCM10009118_19550</name>
</gene>
<dbReference type="InterPro" id="IPR020568">
    <property type="entry name" value="Ribosomal_Su5_D2-typ_SF"/>
</dbReference>
<dbReference type="NCBIfam" id="TIGR00154">
    <property type="entry name" value="ispE"/>
    <property type="match status" value="1"/>
</dbReference>
<evidence type="ECO:0000256" key="6">
    <source>
        <dbReference type="ARBA" id="ARBA00022777"/>
    </source>
</evidence>
<sequence>MIVFPPAKINLGLRITGKRPDGYHEIDTVMLQIPLFDILEIVPTTSFLFTSGGNSVDCPPEMNLCVKAYYLLKSDFDLPPVHIHLHKIIPMGAGLGGGSSDAAYTLLALNELFQLQLNRKTLENYAAQLGSDCPFFISSSPKYCTGRGEIMKDIEIPSLSEKWLKLYDPKIHISTSNAYSGIRPQAINKTTEEQVLEPLSDWSDSLINDFETTVFQENKAISQLKNQLYKDGALYAAMSGSGSAVYGVFEHIPKKNQLSIQEWVFQL</sequence>
<dbReference type="Pfam" id="PF00288">
    <property type="entry name" value="GHMP_kinases_N"/>
    <property type="match status" value="1"/>
</dbReference>
<keyword evidence="9" id="KW-0414">Isoprene biosynthesis</keyword>
<evidence type="ECO:0000256" key="4">
    <source>
        <dbReference type="ARBA" id="ARBA00022679"/>
    </source>
</evidence>
<name>A0ABN1MQD0_9FLAO</name>
<dbReference type="Pfam" id="PF08544">
    <property type="entry name" value="GHMP_kinases_C"/>
    <property type="match status" value="1"/>
</dbReference>
<evidence type="ECO:0000313" key="12">
    <source>
        <dbReference type="EMBL" id="GAA0875546.1"/>
    </source>
</evidence>
<dbReference type="GO" id="GO:0016301">
    <property type="term" value="F:kinase activity"/>
    <property type="evidence" value="ECO:0007669"/>
    <property type="project" value="UniProtKB-KW"/>
</dbReference>
<keyword evidence="5 9" id="KW-0547">Nucleotide-binding</keyword>
<comment type="function">
    <text evidence="9">Catalyzes the phosphorylation of the position 2 hydroxy group of 4-diphosphocytidyl-2C-methyl-D-erythritol.</text>
</comment>
<keyword evidence="4 9" id="KW-0808">Transferase</keyword>
<dbReference type="SUPFAM" id="SSF55060">
    <property type="entry name" value="GHMP Kinase, C-terminal domain"/>
    <property type="match status" value="1"/>
</dbReference>
<keyword evidence="6 9" id="KW-0418">Kinase</keyword>
<comment type="caution">
    <text evidence="12">The sequence shown here is derived from an EMBL/GenBank/DDBJ whole genome shotgun (WGS) entry which is preliminary data.</text>
</comment>
<comment type="catalytic activity">
    <reaction evidence="9">
        <text>4-CDP-2-C-methyl-D-erythritol + ATP = 4-CDP-2-C-methyl-D-erythritol 2-phosphate + ADP + H(+)</text>
        <dbReference type="Rhea" id="RHEA:18437"/>
        <dbReference type="ChEBI" id="CHEBI:15378"/>
        <dbReference type="ChEBI" id="CHEBI:30616"/>
        <dbReference type="ChEBI" id="CHEBI:57823"/>
        <dbReference type="ChEBI" id="CHEBI:57919"/>
        <dbReference type="ChEBI" id="CHEBI:456216"/>
        <dbReference type="EC" id="2.7.1.148"/>
    </reaction>
</comment>
<dbReference type="PANTHER" id="PTHR43527:SF2">
    <property type="entry name" value="4-DIPHOSPHOCYTIDYL-2-C-METHYL-D-ERYTHRITOL KINASE, CHLOROPLASTIC"/>
    <property type="match status" value="1"/>
</dbReference>
<dbReference type="Proteomes" id="UP001501126">
    <property type="component" value="Unassembled WGS sequence"/>
</dbReference>
<evidence type="ECO:0000256" key="2">
    <source>
        <dbReference type="ARBA" id="ARBA00012052"/>
    </source>
</evidence>
<evidence type="ECO:0000256" key="3">
    <source>
        <dbReference type="ARBA" id="ARBA00017473"/>
    </source>
</evidence>
<dbReference type="SUPFAM" id="SSF54211">
    <property type="entry name" value="Ribosomal protein S5 domain 2-like"/>
    <property type="match status" value="1"/>
</dbReference>
<comment type="similarity">
    <text evidence="1 9">Belongs to the GHMP kinase family. IspE subfamily.</text>
</comment>
<dbReference type="HAMAP" id="MF_00061">
    <property type="entry name" value="IspE"/>
    <property type="match status" value="1"/>
</dbReference>
<dbReference type="RefSeq" id="WP_343787146.1">
    <property type="nucleotide sequence ID" value="NZ_BAAAFH010000011.1"/>
</dbReference>
<feature type="active site" evidence="9">
    <location>
        <position position="8"/>
    </location>
</feature>
<comment type="pathway">
    <text evidence="9">Isoprenoid biosynthesis; isopentenyl diphosphate biosynthesis via DXP pathway; isopentenyl diphosphate from 1-deoxy-D-xylulose 5-phosphate: step 3/6.</text>
</comment>
<evidence type="ECO:0000259" key="11">
    <source>
        <dbReference type="Pfam" id="PF08544"/>
    </source>
</evidence>
<keyword evidence="7 9" id="KW-0067">ATP-binding</keyword>
<dbReference type="EMBL" id="BAAAFH010000011">
    <property type="protein sequence ID" value="GAA0875546.1"/>
    <property type="molecule type" value="Genomic_DNA"/>
</dbReference>
<feature type="domain" description="GHMP kinase N-terminal" evidence="10">
    <location>
        <begin position="63"/>
        <end position="138"/>
    </location>
</feature>
<dbReference type="InterPro" id="IPR014721">
    <property type="entry name" value="Ribsml_uS5_D2-typ_fold_subgr"/>
</dbReference>
<dbReference type="Gene3D" id="3.30.70.890">
    <property type="entry name" value="GHMP kinase, C-terminal domain"/>
    <property type="match status" value="1"/>
</dbReference>
<proteinExistence type="inferred from homology"/>
<keyword evidence="13" id="KW-1185">Reference proteome</keyword>
<dbReference type="InterPro" id="IPR004424">
    <property type="entry name" value="IspE"/>
</dbReference>
<evidence type="ECO:0000259" key="10">
    <source>
        <dbReference type="Pfam" id="PF00288"/>
    </source>
</evidence>
<dbReference type="PANTHER" id="PTHR43527">
    <property type="entry name" value="4-DIPHOSPHOCYTIDYL-2-C-METHYL-D-ERYTHRITOL KINASE, CHLOROPLASTIC"/>
    <property type="match status" value="1"/>
</dbReference>
<evidence type="ECO:0000256" key="5">
    <source>
        <dbReference type="ARBA" id="ARBA00022741"/>
    </source>
</evidence>
<evidence type="ECO:0000256" key="7">
    <source>
        <dbReference type="ARBA" id="ARBA00022840"/>
    </source>
</evidence>
<organism evidence="12 13">
    <name type="scientific">Wandonia haliotis</name>
    <dbReference type="NCBI Taxonomy" id="574963"/>
    <lineage>
        <taxon>Bacteria</taxon>
        <taxon>Pseudomonadati</taxon>
        <taxon>Bacteroidota</taxon>
        <taxon>Flavobacteriia</taxon>
        <taxon>Flavobacteriales</taxon>
        <taxon>Crocinitomicaceae</taxon>
        <taxon>Wandonia</taxon>
    </lineage>
</organism>
<dbReference type="InterPro" id="IPR036554">
    <property type="entry name" value="GHMP_kinase_C_sf"/>
</dbReference>
<evidence type="ECO:0000256" key="1">
    <source>
        <dbReference type="ARBA" id="ARBA00009684"/>
    </source>
</evidence>
<feature type="domain" description="GHMP kinase C-terminal" evidence="11">
    <location>
        <begin position="206"/>
        <end position="250"/>
    </location>
</feature>
<dbReference type="EC" id="2.7.1.148" evidence="2 9"/>
<reference evidence="12 13" key="1">
    <citation type="journal article" date="2019" name="Int. J. Syst. Evol. Microbiol.">
        <title>The Global Catalogue of Microorganisms (GCM) 10K type strain sequencing project: providing services to taxonomists for standard genome sequencing and annotation.</title>
        <authorList>
            <consortium name="The Broad Institute Genomics Platform"/>
            <consortium name="The Broad Institute Genome Sequencing Center for Infectious Disease"/>
            <person name="Wu L."/>
            <person name="Ma J."/>
        </authorList>
    </citation>
    <scope>NUCLEOTIDE SEQUENCE [LARGE SCALE GENOMIC DNA]</scope>
    <source>
        <strain evidence="12 13">JCM 16083</strain>
    </source>
</reference>
<feature type="active site" evidence="9">
    <location>
        <position position="132"/>
    </location>
</feature>
<dbReference type="InterPro" id="IPR006204">
    <property type="entry name" value="GHMP_kinase_N_dom"/>
</dbReference>
<feature type="binding site" evidence="9">
    <location>
        <begin position="90"/>
        <end position="100"/>
    </location>
    <ligand>
        <name>ATP</name>
        <dbReference type="ChEBI" id="CHEBI:30616"/>
    </ligand>
</feature>
<protein>
    <recommendedName>
        <fullName evidence="3 9">4-diphosphocytidyl-2-C-methyl-D-erythritol kinase</fullName>
        <shortName evidence="9">CMK</shortName>
        <ecNumber evidence="2 9">2.7.1.148</ecNumber>
    </recommendedName>
    <alternativeName>
        <fullName evidence="8 9">4-(cytidine-5'-diphospho)-2-C-methyl-D-erythritol kinase</fullName>
    </alternativeName>
</protein>
<accession>A0ABN1MQD0</accession>
<dbReference type="InterPro" id="IPR013750">
    <property type="entry name" value="GHMP_kinase_C_dom"/>
</dbReference>